<evidence type="ECO:0000256" key="4">
    <source>
        <dbReference type="ARBA" id="ARBA00022824"/>
    </source>
</evidence>
<feature type="transmembrane region" description="Helical" evidence="8">
    <location>
        <begin position="304"/>
        <end position="322"/>
    </location>
</feature>
<reference evidence="11" key="1">
    <citation type="journal article" date="2020" name="bioRxiv">
        <title>Chromosome-level reference genome of the European wasp spider Argiope bruennichi: a resource for studies on range expansion and evolutionary adaptation.</title>
        <authorList>
            <person name="Sheffer M.M."/>
            <person name="Hoppe A."/>
            <person name="Krehenwinkel H."/>
            <person name="Uhl G."/>
            <person name="Kuss A.W."/>
            <person name="Jensen L."/>
            <person name="Jensen C."/>
            <person name="Gillespie R.G."/>
            <person name="Hoff K.J."/>
            <person name="Prost S."/>
        </authorList>
    </citation>
    <scope>NUCLEOTIDE SEQUENCE</scope>
</reference>
<dbReference type="InterPro" id="IPR009613">
    <property type="entry name" value="LMF"/>
</dbReference>
<keyword evidence="3 8" id="KW-0812">Transmembrane</keyword>
<evidence type="ECO:0000256" key="7">
    <source>
        <dbReference type="ARBA" id="ARBA00023180"/>
    </source>
</evidence>
<dbReference type="GO" id="GO:0051604">
    <property type="term" value="P:protein maturation"/>
    <property type="evidence" value="ECO:0007669"/>
    <property type="project" value="InterPro"/>
</dbReference>
<organism evidence="11 12">
    <name type="scientific">Argiope bruennichi</name>
    <name type="common">Wasp spider</name>
    <name type="synonym">Aranea bruennichi</name>
    <dbReference type="NCBI Taxonomy" id="94029"/>
    <lineage>
        <taxon>Eukaryota</taxon>
        <taxon>Metazoa</taxon>
        <taxon>Ecdysozoa</taxon>
        <taxon>Arthropoda</taxon>
        <taxon>Chelicerata</taxon>
        <taxon>Arachnida</taxon>
        <taxon>Araneae</taxon>
        <taxon>Araneomorphae</taxon>
        <taxon>Entelegynae</taxon>
        <taxon>Araneoidea</taxon>
        <taxon>Araneidae</taxon>
        <taxon>Argiope</taxon>
    </lineage>
</organism>
<feature type="transmembrane region" description="Helical" evidence="8">
    <location>
        <begin position="90"/>
        <end position="111"/>
    </location>
</feature>
<gene>
    <name evidence="11" type="ORF">HNY73_022686</name>
</gene>
<dbReference type="AlphaFoldDB" id="A0A8T0E1F1"/>
<keyword evidence="5 8" id="KW-1133">Transmembrane helix</keyword>
<comment type="similarity">
    <text evidence="2 8">Belongs to the lipase maturation factor family.</text>
</comment>
<comment type="caution">
    <text evidence="11">The sequence shown here is derived from an EMBL/GenBank/DDBJ whole genome shotgun (WGS) entry which is preliminary data.</text>
</comment>
<feature type="domain" description="Lipase maturation factor 1/2 C-terminal" evidence="10">
    <location>
        <begin position="437"/>
        <end position="578"/>
    </location>
</feature>
<evidence type="ECO:0000313" key="11">
    <source>
        <dbReference type="EMBL" id="KAF8764628.1"/>
    </source>
</evidence>
<dbReference type="InterPro" id="IPR057433">
    <property type="entry name" value="LMF1/2_C"/>
</dbReference>
<keyword evidence="6 8" id="KW-0472">Membrane</keyword>
<evidence type="ECO:0000256" key="6">
    <source>
        <dbReference type="ARBA" id="ARBA00023136"/>
    </source>
</evidence>
<comment type="subcellular location">
    <subcellularLocation>
        <location evidence="1 8">Endoplasmic reticulum membrane</location>
        <topology evidence="1 8">Multi-pass membrane protein</topology>
    </subcellularLocation>
</comment>
<dbReference type="GO" id="GO:0005789">
    <property type="term" value="C:endoplasmic reticulum membrane"/>
    <property type="evidence" value="ECO:0007669"/>
    <property type="project" value="UniProtKB-SubCell"/>
</dbReference>
<keyword evidence="4 8" id="KW-0256">Endoplasmic reticulum</keyword>
<sequence>MSVIYLSAFSSLYVQLPGLYGDNGILPARAIISIEEGADVVKKKAEQMPTLLWLAPALGIDVPLMMDLIALLGIVVSFGSMVWGRMRDMANFTLLWILYFSLFQIGQTFLWFQWDTLLLEVGFLTILVAPMGFLQSSVKSGFFSYLPHRPNDIISMWLVRWLLFKFMFASGVVKLTSMCPTWWDLSALNYHFESQCIPTPLAWYAHHLPKWFLKLGVVGTFIIEIPIPFLFFAPVRSLRLFSFYSQVFFQILIILTGNYNFFNLLTIVMCLSLVDDDFLLSLVGRPAPASKSTGGTALRWTKKLFTLAVENIVIICLLYGTVKFFSLRLLPDWTVDSKIAFTASEFRNALTEIMPVTIFIGALSLCANILLALYRSIIEPGFFKKLYALIGTVFVTCSALWLFIISLVPHAALDIRTRNNLWPIVHQWHKRVDEFHISNSYGLFRRMTGIDGRPEIVIEGSNSLSTGWKEYHFLYKTGNPSECPPVLIPHQPRLDWQMWFAALGNYEHNPWFVSLIYRLLDGEKDVLKLLDTERLPFPPNKPPKYIRAILYKYHFTSPSSTKKKSHDWWTRRKEREYFSSANLDEKEMAEFLSDAGIPLEKTRFLRVTNAYLKKTLIFIRDYVTSIKPTTFICNTLFGSCQGLLKKPPIILNKNIIPKPQPILPHQKRLTRKDVYQLTYAVLNTIRTLIL</sequence>
<comment type="function">
    <text evidence="8">Involved in the maturation of specific proteins in the endoplasmic reticulum.</text>
</comment>
<evidence type="ECO:0000259" key="10">
    <source>
        <dbReference type="Pfam" id="PF25179"/>
    </source>
</evidence>
<evidence type="ECO:0000259" key="9">
    <source>
        <dbReference type="Pfam" id="PF06762"/>
    </source>
</evidence>
<dbReference type="Pfam" id="PF06762">
    <property type="entry name" value="LMF1"/>
    <property type="match status" value="1"/>
</dbReference>
<dbReference type="Pfam" id="PF25179">
    <property type="entry name" value="LMF1_C"/>
    <property type="match status" value="1"/>
</dbReference>
<feature type="transmembrane region" description="Helical" evidence="8">
    <location>
        <begin position="386"/>
        <end position="408"/>
    </location>
</feature>
<feature type="domain" description="Lipase maturation factor 1/2 N-terminal" evidence="9">
    <location>
        <begin position="111"/>
        <end position="279"/>
    </location>
</feature>
<evidence type="ECO:0000256" key="8">
    <source>
        <dbReference type="RuleBase" id="RU361229"/>
    </source>
</evidence>
<protein>
    <recommendedName>
        <fullName evidence="8">Lipase maturation factor</fullName>
    </recommendedName>
</protein>
<feature type="transmembrane region" description="Helical" evidence="8">
    <location>
        <begin position="353"/>
        <end position="374"/>
    </location>
</feature>
<accession>A0A8T0E1F1</accession>
<name>A0A8T0E1F1_ARGBR</name>
<dbReference type="Proteomes" id="UP000807504">
    <property type="component" value="Unassembled WGS sequence"/>
</dbReference>
<feature type="transmembrane region" description="Helical" evidence="8">
    <location>
        <begin position="261"/>
        <end position="283"/>
    </location>
</feature>
<dbReference type="PANTHER" id="PTHR14463:SF5">
    <property type="entry name" value="LIPASE MATURATION FACTOR 2"/>
    <property type="match status" value="1"/>
</dbReference>
<feature type="transmembrane region" description="Helical" evidence="8">
    <location>
        <begin position="154"/>
        <end position="173"/>
    </location>
</feature>
<evidence type="ECO:0000256" key="2">
    <source>
        <dbReference type="ARBA" id="ARBA00005512"/>
    </source>
</evidence>
<feature type="transmembrane region" description="Helical" evidence="8">
    <location>
        <begin position="211"/>
        <end position="231"/>
    </location>
</feature>
<feature type="transmembrane region" description="Helical" evidence="8">
    <location>
        <begin position="117"/>
        <end position="134"/>
    </location>
</feature>
<dbReference type="PANTHER" id="PTHR14463">
    <property type="entry name" value="LIPASE MATURATION FACTOR"/>
    <property type="match status" value="1"/>
</dbReference>
<keyword evidence="12" id="KW-1185">Reference proteome</keyword>
<keyword evidence="7" id="KW-0325">Glycoprotein</keyword>
<dbReference type="InterPro" id="IPR057434">
    <property type="entry name" value="LMF1/2_N"/>
</dbReference>
<evidence type="ECO:0000313" key="12">
    <source>
        <dbReference type="Proteomes" id="UP000807504"/>
    </source>
</evidence>
<evidence type="ECO:0000256" key="1">
    <source>
        <dbReference type="ARBA" id="ARBA00004477"/>
    </source>
</evidence>
<evidence type="ECO:0000256" key="5">
    <source>
        <dbReference type="ARBA" id="ARBA00022989"/>
    </source>
</evidence>
<feature type="transmembrane region" description="Helical" evidence="8">
    <location>
        <begin position="51"/>
        <end position="78"/>
    </location>
</feature>
<dbReference type="EMBL" id="JABXBU010002231">
    <property type="protein sequence ID" value="KAF8764628.1"/>
    <property type="molecule type" value="Genomic_DNA"/>
</dbReference>
<proteinExistence type="inferred from homology"/>
<evidence type="ECO:0000256" key="3">
    <source>
        <dbReference type="ARBA" id="ARBA00022692"/>
    </source>
</evidence>
<reference evidence="11" key="2">
    <citation type="submission" date="2020-06" db="EMBL/GenBank/DDBJ databases">
        <authorList>
            <person name="Sheffer M."/>
        </authorList>
    </citation>
    <scope>NUCLEOTIDE SEQUENCE</scope>
</reference>
<feature type="transmembrane region" description="Helical" evidence="8">
    <location>
        <begin position="238"/>
        <end position="255"/>
    </location>
</feature>